<proteinExistence type="predicted"/>
<keyword evidence="2" id="KW-1185">Reference proteome</keyword>
<dbReference type="EMBL" id="FN649760">
    <property type="protein sequence ID" value="CBJ31387.1"/>
    <property type="molecule type" value="Genomic_DNA"/>
</dbReference>
<accession>D7FTC1</accession>
<gene>
    <name evidence="1" type="ORF">Esi_0249_0053</name>
</gene>
<dbReference type="Proteomes" id="UP000002630">
    <property type="component" value="Unassembled WGS sequence"/>
</dbReference>
<dbReference type="InParanoid" id="D7FTC1"/>
<reference evidence="1 2" key="1">
    <citation type="journal article" date="2010" name="Nature">
        <title>The Ectocarpus genome and the independent evolution of multicellularity in brown algae.</title>
        <authorList>
            <person name="Cock J.M."/>
            <person name="Sterck L."/>
            <person name="Rouze P."/>
            <person name="Scornet D."/>
            <person name="Allen A.E."/>
            <person name="Amoutzias G."/>
            <person name="Anthouard V."/>
            <person name="Artiguenave F."/>
            <person name="Aury J.M."/>
            <person name="Badger J.H."/>
            <person name="Beszteri B."/>
            <person name="Billiau K."/>
            <person name="Bonnet E."/>
            <person name="Bothwell J.H."/>
            <person name="Bowler C."/>
            <person name="Boyen C."/>
            <person name="Brownlee C."/>
            <person name="Carrano C.J."/>
            <person name="Charrier B."/>
            <person name="Cho G.Y."/>
            <person name="Coelho S.M."/>
            <person name="Collen J."/>
            <person name="Corre E."/>
            <person name="Da Silva C."/>
            <person name="Delage L."/>
            <person name="Delaroque N."/>
            <person name="Dittami S.M."/>
            <person name="Doulbeau S."/>
            <person name="Elias M."/>
            <person name="Farnham G."/>
            <person name="Gachon C.M."/>
            <person name="Gschloessl B."/>
            <person name="Heesch S."/>
            <person name="Jabbari K."/>
            <person name="Jubin C."/>
            <person name="Kawai H."/>
            <person name="Kimura K."/>
            <person name="Kloareg B."/>
            <person name="Kupper F.C."/>
            <person name="Lang D."/>
            <person name="Le Bail A."/>
            <person name="Leblanc C."/>
            <person name="Lerouge P."/>
            <person name="Lohr M."/>
            <person name="Lopez P.J."/>
            <person name="Martens C."/>
            <person name="Maumus F."/>
            <person name="Michel G."/>
            <person name="Miranda-Saavedra D."/>
            <person name="Morales J."/>
            <person name="Moreau H."/>
            <person name="Motomura T."/>
            <person name="Nagasato C."/>
            <person name="Napoli C.A."/>
            <person name="Nelson D.R."/>
            <person name="Nyvall-Collen P."/>
            <person name="Peters A.F."/>
            <person name="Pommier C."/>
            <person name="Potin P."/>
            <person name="Poulain J."/>
            <person name="Quesneville H."/>
            <person name="Read B."/>
            <person name="Rensing S.A."/>
            <person name="Ritter A."/>
            <person name="Rousvoal S."/>
            <person name="Samanta M."/>
            <person name="Samson G."/>
            <person name="Schroeder D.C."/>
            <person name="Segurens B."/>
            <person name="Strittmatter M."/>
            <person name="Tonon T."/>
            <person name="Tregear J.W."/>
            <person name="Valentin K."/>
            <person name="von Dassow P."/>
            <person name="Yamagishi T."/>
            <person name="Van de Peer Y."/>
            <person name="Wincker P."/>
        </authorList>
    </citation>
    <scope>NUCLEOTIDE SEQUENCE [LARGE SCALE GENOMIC DNA]</scope>
    <source>
        <strain evidence="2">Ec32 / CCAP1310/4</strain>
    </source>
</reference>
<dbReference type="OrthoDB" id="10341622at2759"/>
<protein>
    <submittedName>
        <fullName evidence="1">Uncharacterized protein</fullName>
    </submittedName>
</protein>
<dbReference type="AlphaFoldDB" id="D7FTC1"/>
<sequence>MVLTGKRAVHGKEAPGGGPGLCFACGRPGSRDGCSSRWKHVGQGTYWAELGEWSAIVGEEWPHERDTCRPSQSGRVHLYTARLRWRDVQKVQEAPREGGKRV</sequence>
<evidence type="ECO:0000313" key="1">
    <source>
        <dbReference type="EMBL" id="CBJ31387.1"/>
    </source>
</evidence>
<name>D7FTC1_ECTSI</name>
<evidence type="ECO:0000313" key="2">
    <source>
        <dbReference type="Proteomes" id="UP000002630"/>
    </source>
</evidence>
<organism evidence="1 2">
    <name type="scientific">Ectocarpus siliculosus</name>
    <name type="common">Brown alga</name>
    <name type="synonym">Conferva siliculosa</name>
    <dbReference type="NCBI Taxonomy" id="2880"/>
    <lineage>
        <taxon>Eukaryota</taxon>
        <taxon>Sar</taxon>
        <taxon>Stramenopiles</taxon>
        <taxon>Ochrophyta</taxon>
        <taxon>PX clade</taxon>
        <taxon>Phaeophyceae</taxon>
        <taxon>Ectocarpales</taxon>
        <taxon>Ectocarpaceae</taxon>
        <taxon>Ectocarpus</taxon>
    </lineage>
</organism>